<feature type="coiled-coil region" evidence="1">
    <location>
        <begin position="269"/>
        <end position="296"/>
    </location>
</feature>
<reference evidence="3 4" key="1">
    <citation type="journal article" date="2018" name="Nat. Ecol. Evol.">
        <title>Pezizomycetes genomes reveal the molecular basis of ectomycorrhizal truffle lifestyle.</title>
        <authorList>
            <person name="Murat C."/>
            <person name="Payen T."/>
            <person name="Noel B."/>
            <person name="Kuo A."/>
            <person name="Morin E."/>
            <person name="Chen J."/>
            <person name="Kohler A."/>
            <person name="Krizsan K."/>
            <person name="Balestrini R."/>
            <person name="Da Silva C."/>
            <person name="Montanini B."/>
            <person name="Hainaut M."/>
            <person name="Levati E."/>
            <person name="Barry K.W."/>
            <person name="Belfiori B."/>
            <person name="Cichocki N."/>
            <person name="Clum A."/>
            <person name="Dockter R.B."/>
            <person name="Fauchery L."/>
            <person name="Guy J."/>
            <person name="Iotti M."/>
            <person name="Le Tacon F."/>
            <person name="Lindquist E.A."/>
            <person name="Lipzen A."/>
            <person name="Malagnac F."/>
            <person name="Mello A."/>
            <person name="Molinier V."/>
            <person name="Miyauchi S."/>
            <person name="Poulain J."/>
            <person name="Riccioni C."/>
            <person name="Rubini A."/>
            <person name="Sitrit Y."/>
            <person name="Splivallo R."/>
            <person name="Traeger S."/>
            <person name="Wang M."/>
            <person name="Zifcakova L."/>
            <person name="Wipf D."/>
            <person name="Zambonelli A."/>
            <person name="Paolocci F."/>
            <person name="Nowrousian M."/>
            <person name="Ottonello S."/>
            <person name="Baldrian P."/>
            <person name="Spatafora J.W."/>
            <person name="Henrissat B."/>
            <person name="Nagy L.G."/>
            <person name="Aury J.M."/>
            <person name="Wincker P."/>
            <person name="Grigoriev I.V."/>
            <person name="Bonfante P."/>
            <person name="Martin F.M."/>
        </authorList>
    </citation>
    <scope>NUCLEOTIDE SEQUENCE [LARGE SCALE GENOMIC DNA]</scope>
    <source>
        <strain evidence="3 4">ATCC MYA-4762</strain>
    </source>
</reference>
<sequence>MPTVAAILPISPNFPHMATTGGRTTRRRSRGDTLTEDEANREKDMPATKRRREDKKPSATGTSFGTGRAVNVPTVPKPPPQPLSVPKTWGFEQSMEDAGLDPISPPPPASPVRRGRRTSSEGAKVVIPLSDTPIIQRNKQFRKEAGGGAGSSSRRSSLGLRGRRASSLIDNGQVAEPHPELSPEEFYKHIDAELVEPRRMKQLLVWCAKRASTPLPPNKLGGDGNAHAIARIIQEEIMKNLLEKSELSNWFKREEQPSTTIVKKPNPRNVDNLAKAQECEATLQRLKEEHRSWELLTKKAESGGALPIPKPLPNPPIPAAFRLKLQPSQPRPPSSETVPTSAEPSQDMLLLTDREDTFITTTLSTLSSTVASTTTLLNSAQSNLELNVDLLDDGLHQLAQLNKSAEELAGELLKDAEETLRKRDVQIKKETGTEGLGLREVLRSITRLDV</sequence>
<gene>
    <name evidence="3" type="ORF">L211DRAFT_857975</name>
</gene>
<feature type="region of interest" description="Disordered" evidence="2">
    <location>
        <begin position="1"/>
        <end position="123"/>
    </location>
</feature>
<evidence type="ECO:0000256" key="2">
    <source>
        <dbReference type="SAM" id="MobiDB-lite"/>
    </source>
</evidence>
<protein>
    <submittedName>
        <fullName evidence="3">Uncharacterized protein</fullName>
    </submittedName>
</protein>
<dbReference type="Proteomes" id="UP000267821">
    <property type="component" value="Unassembled WGS sequence"/>
</dbReference>
<proteinExistence type="predicted"/>
<dbReference type="AlphaFoldDB" id="A0A3N4LID3"/>
<dbReference type="STRING" id="1051890.A0A3N4LID3"/>
<dbReference type="EMBL" id="ML121550">
    <property type="protein sequence ID" value="RPB22664.1"/>
    <property type="molecule type" value="Genomic_DNA"/>
</dbReference>
<dbReference type="GO" id="GO:0007059">
    <property type="term" value="P:chromosome segregation"/>
    <property type="evidence" value="ECO:0007669"/>
    <property type="project" value="InterPro"/>
</dbReference>
<evidence type="ECO:0000313" key="4">
    <source>
        <dbReference type="Proteomes" id="UP000267821"/>
    </source>
</evidence>
<feature type="compositionally biased region" description="Basic and acidic residues" evidence="2">
    <location>
        <begin position="30"/>
        <end position="47"/>
    </location>
</feature>
<evidence type="ECO:0000256" key="1">
    <source>
        <dbReference type="SAM" id="Coils"/>
    </source>
</evidence>
<name>A0A3N4LID3_9PEZI</name>
<dbReference type="PANTHER" id="PTHR14778:SF2">
    <property type="entry name" value="KINETOCHORE-ASSOCIATED PROTEIN DSN1 HOMOLOG"/>
    <property type="match status" value="1"/>
</dbReference>
<feature type="compositionally biased region" description="Polar residues" evidence="2">
    <location>
        <begin position="334"/>
        <end position="344"/>
    </location>
</feature>
<evidence type="ECO:0000313" key="3">
    <source>
        <dbReference type="EMBL" id="RPB22664.1"/>
    </source>
</evidence>
<dbReference type="GO" id="GO:0000444">
    <property type="term" value="C:MIS12/MIND type complex"/>
    <property type="evidence" value="ECO:0007669"/>
    <property type="project" value="InterPro"/>
</dbReference>
<dbReference type="InterPro" id="IPR013218">
    <property type="entry name" value="Dsn1/Mis13"/>
</dbReference>
<dbReference type="InParanoid" id="A0A3N4LID3"/>
<feature type="compositionally biased region" description="Low complexity" evidence="2">
    <location>
        <begin position="151"/>
        <end position="168"/>
    </location>
</feature>
<dbReference type="Pfam" id="PF08202">
    <property type="entry name" value="MIS13"/>
    <property type="match status" value="1"/>
</dbReference>
<keyword evidence="1" id="KW-0175">Coiled coil</keyword>
<accession>A0A3N4LID3</accession>
<dbReference type="GO" id="GO:0051301">
    <property type="term" value="P:cell division"/>
    <property type="evidence" value="ECO:0007669"/>
    <property type="project" value="InterPro"/>
</dbReference>
<organism evidence="3 4">
    <name type="scientific">Terfezia boudieri ATCC MYA-4762</name>
    <dbReference type="NCBI Taxonomy" id="1051890"/>
    <lineage>
        <taxon>Eukaryota</taxon>
        <taxon>Fungi</taxon>
        <taxon>Dikarya</taxon>
        <taxon>Ascomycota</taxon>
        <taxon>Pezizomycotina</taxon>
        <taxon>Pezizomycetes</taxon>
        <taxon>Pezizales</taxon>
        <taxon>Pezizaceae</taxon>
        <taxon>Terfezia</taxon>
    </lineage>
</organism>
<keyword evidence="4" id="KW-1185">Reference proteome</keyword>
<feature type="region of interest" description="Disordered" evidence="2">
    <location>
        <begin position="325"/>
        <end position="345"/>
    </location>
</feature>
<dbReference type="PANTHER" id="PTHR14778">
    <property type="entry name" value="KINETOCHORE-ASSOCIATED PROTEIN DSN1 HOMOLOG"/>
    <property type="match status" value="1"/>
</dbReference>
<dbReference type="OrthoDB" id="3364649at2759"/>
<feature type="region of interest" description="Disordered" evidence="2">
    <location>
        <begin position="141"/>
        <end position="180"/>
    </location>
</feature>